<dbReference type="InterPro" id="IPR013647">
    <property type="entry name" value="OligopepF_N_dom"/>
</dbReference>
<dbReference type="EC" id="3.4.24.-" evidence="6"/>
<evidence type="ECO:0000256" key="3">
    <source>
        <dbReference type="ARBA" id="ARBA00022801"/>
    </source>
</evidence>
<keyword evidence="2 6" id="KW-0479">Metal-binding</keyword>
<sequence length="636" mass="72642">MRIFKTLLFLQTLLIPVCVLFSAADKFEFESRDDVPASYKWDFTLFYPDWEAWESDLLRMEELYNEVATYEGRLGEGPATLLEVYQLSDEASKVSTRLWGFAGQRRDVDTRDNFVQGQVGKLLATYSRISASISWFTPEVLTIPQETMIEWIDATPGLEQYRFGLMDAYRTGRYTLNSEGERLLSLHGKVRRTAAQVFSSLTNADGDRPEVTLSDGTVITVTPGLYSKALTTYRNPEDRKAVQEAWMEQFEDRQNTFASIYEGVLNQGWALAEARGYASTIEMELDENNIPLEVVESLVEVARDGGEVLQRYHQLRQRLLGLEHYGWSDMFMPLVDDTTSYNYDEIVPLIVESVVPLGEEYSSKMAQQFSAGFVDVFETPGKRSGAYNAGRYGIGSFVLLNYRGTLDDVFTVAHEMGHSMHTRLSQEYQPYATHWYTIFVAEVASILNEKLLLRQFLETVDDPAQRIAFLESQLMKIKGTFFLQTMMADFELQAHAMAEKGEGITAESLTNLWKSIVKSHHGDIIPDDDPYMLSWSRIPHLYRTPFYVYQYATCYASAAYLMKQMETDPEGTVEKYLTLLKSGGNDYPMTQLRKAGIDLENADILKAVVDEFSQLVDLLESEYLRYLESEEIEKPA</sequence>
<comment type="similarity">
    <text evidence="6">Belongs to the peptidase M3B family.</text>
</comment>
<keyword evidence="7" id="KW-0732">Signal</keyword>
<dbReference type="RefSeq" id="WP_163964800.1">
    <property type="nucleotide sequence ID" value="NZ_JAAGNX010000002.1"/>
</dbReference>
<dbReference type="Pfam" id="PF08439">
    <property type="entry name" value="Peptidase_M3_N"/>
    <property type="match status" value="1"/>
</dbReference>
<evidence type="ECO:0000256" key="6">
    <source>
        <dbReference type="RuleBase" id="RU368091"/>
    </source>
</evidence>
<proteinExistence type="inferred from homology"/>
<feature type="domain" description="Oligopeptidase F N-terminal" evidence="9">
    <location>
        <begin position="139"/>
        <end position="205"/>
    </location>
</feature>
<dbReference type="NCBIfam" id="TIGR00181">
    <property type="entry name" value="pepF"/>
    <property type="match status" value="1"/>
</dbReference>
<organism evidence="10 11">
    <name type="scientific">Oceanipulchritudo coccoides</name>
    <dbReference type="NCBI Taxonomy" id="2706888"/>
    <lineage>
        <taxon>Bacteria</taxon>
        <taxon>Pseudomonadati</taxon>
        <taxon>Verrucomicrobiota</taxon>
        <taxon>Opitutia</taxon>
        <taxon>Puniceicoccales</taxon>
        <taxon>Oceanipulchritudinaceae</taxon>
        <taxon>Oceanipulchritudo</taxon>
    </lineage>
</organism>
<dbReference type="PANTHER" id="PTHR11804:SF84">
    <property type="entry name" value="SACCHAROLYSIN"/>
    <property type="match status" value="1"/>
</dbReference>
<dbReference type="SUPFAM" id="SSF55486">
    <property type="entry name" value="Metalloproteases ('zincins'), catalytic domain"/>
    <property type="match status" value="1"/>
</dbReference>
<dbReference type="Pfam" id="PF01432">
    <property type="entry name" value="Peptidase_M3"/>
    <property type="match status" value="1"/>
</dbReference>
<reference evidence="10 11" key="1">
    <citation type="submission" date="2020-02" db="EMBL/GenBank/DDBJ databases">
        <title>Albibacoteraceae fam. nov., the first described family within the subdivision 4 Verrucomicrobia.</title>
        <authorList>
            <person name="Xi F."/>
        </authorList>
    </citation>
    <scope>NUCLEOTIDE SEQUENCE [LARGE SCALE GENOMIC DNA]</scope>
    <source>
        <strain evidence="10 11">CK1056</strain>
    </source>
</reference>
<dbReference type="CDD" id="cd09608">
    <property type="entry name" value="M3B_PepF"/>
    <property type="match status" value="1"/>
</dbReference>
<comment type="function">
    <text evidence="6">Has oligopeptidase activity and degrades a variety of small bioactive peptides.</text>
</comment>
<dbReference type="GO" id="GO:0046872">
    <property type="term" value="F:metal ion binding"/>
    <property type="evidence" value="ECO:0007669"/>
    <property type="project" value="UniProtKB-UniRule"/>
</dbReference>
<evidence type="ECO:0000256" key="2">
    <source>
        <dbReference type="ARBA" id="ARBA00022723"/>
    </source>
</evidence>
<keyword evidence="11" id="KW-1185">Reference proteome</keyword>
<comment type="caution">
    <text evidence="10">The sequence shown here is derived from an EMBL/GenBank/DDBJ whole genome shotgun (WGS) entry which is preliminary data.</text>
</comment>
<dbReference type="Gene3D" id="1.10.1370.20">
    <property type="entry name" value="Oligoendopeptidase f, C-terminal domain"/>
    <property type="match status" value="1"/>
</dbReference>
<evidence type="ECO:0000256" key="1">
    <source>
        <dbReference type="ARBA" id="ARBA00022670"/>
    </source>
</evidence>
<evidence type="ECO:0000256" key="4">
    <source>
        <dbReference type="ARBA" id="ARBA00022833"/>
    </source>
</evidence>
<feature type="domain" description="Peptidase M3A/M3B catalytic" evidence="8">
    <location>
        <begin position="230"/>
        <end position="604"/>
    </location>
</feature>
<protein>
    <recommendedName>
        <fullName evidence="6">Oligopeptidase F</fullName>
        <ecNumber evidence="6">3.4.24.-</ecNumber>
    </recommendedName>
</protein>
<keyword evidence="3 6" id="KW-0378">Hydrolase</keyword>
<dbReference type="InterPro" id="IPR001567">
    <property type="entry name" value="Pept_M3A_M3B_dom"/>
</dbReference>
<dbReference type="GO" id="GO:0004222">
    <property type="term" value="F:metalloendopeptidase activity"/>
    <property type="evidence" value="ECO:0007669"/>
    <property type="project" value="UniProtKB-UniRule"/>
</dbReference>
<dbReference type="EMBL" id="JAAGNX010000002">
    <property type="protein sequence ID" value="NDV62616.1"/>
    <property type="molecule type" value="Genomic_DNA"/>
</dbReference>
<dbReference type="PANTHER" id="PTHR11804">
    <property type="entry name" value="PROTEASE M3 THIMET OLIGOPEPTIDASE-RELATED"/>
    <property type="match status" value="1"/>
</dbReference>
<dbReference type="InterPro" id="IPR042088">
    <property type="entry name" value="OligoPept_F_C"/>
</dbReference>
<feature type="chain" id="PRO_5025536607" description="Oligopeptidase F" evidence="7">
    <location>
        <begin position="24"/>
        <end position="636"/>
    </location>
</feature>
<feature type="signal peptide" evidence="7">
    <location>
        <begin position="1"/>
        <end position="23"/>
    </location>
</feature>
<dbReference type="AlphaFoldDB" id="A0A6B2M2K8"/>
<evidence type="ECO:0000313" key="11">
    <source>
        <dbReference type="Proteomes" id="UP000478417"/>
    </source>
</evidence>
<keyword evidence="5 6" id="KW-0482">Metalloprotease</keyword>
<dbReference type="Gene3D" id="1.20.140.70">
    <property type="entry name" value="Oligopeptidase f, N-terminal domain"/>
    <property type="match status" value="1"/>
</dbReference>
<evidence type="ECO:0000256" key="7">
    <source>
        <dbReference type="SAM" id="SignalP"/>
    </source>
</evidence>
<dbReference type="GO" id="GO:0006508">
    <property type="term" value="P:proteolysis"/>
    <property type="evidence" value="ECO:0007669"/>
    <property type="project" value="UniProtKB-KW"/>
</dbReference>
<accession>A0A6B2M2K8</accession>
<dbReference type="InterPro" id="IPR004438">
    <property type="entry name" value="Peptidase_M3B"/>
</dbReference>
<keyword evidence="4 6" id="KW-0862">Zinc</keyword>
<comment type="cofactor">
    <cofactor evidence="6">
        <name>Zn(2+)</name>
        <dbReference type="ChEBI" id="CHEBI:29105"/>
    </cofactor>
    <text evidence="6">Binds 1 zinc ion.</text>
</comment>
<evidence type="ECO:0000259" key="8">
    <source>
        <dbReference type="Pfam" id="PF01432"/>
    </source>
</evidence>
<name>A0A6B2M2K8_9BACT</name>
<evidence type="ECO:0000313" key="10">
    <source>
        <dbReference type="EMBL" id="NDV62616.1"/>
    </source>
</evidence>
<dbReference type="InterPro" id="IPR045090">
    <property type="entry name" value="Pept_M3A_M3B"/>
</dbReference>
<keyword evidence="1 6" id="KW-0645">Protease</keyword>
<dbReference type="Proteomes" id="UP000478417">
    <property type="component" value="Unassembled WGS sequence"/>
</dbReference>
<evidence type="ECO:0000256" key="5">
    <source>
        <dbReference type="ARBA" id="ARBA00023049"/>
    </source>
</evidence>
<gene>
    <name evidence="10" type="primary">pepF</name>
    <name evidence="10" type="ORF">G0Q06_09150</name>
</gene>
<evidence type="ECO:0000259" key="9">
    <source>
        <dbReference type="Pfam" id="PF08439"/>
    </source>
</evidence>
<dbReference type="GO" id="GO:0006518">
    <property type="term" value="P:peptide metabolic process"/>
    <property type="evidence" value="ECO:0007669"/>
    <property type="project" value="TreeGrafter"/>
</dbReference>